<evidence type="ECO:0000256" key="2">
    <source>
        <dbReference type="ARBA" id="ARBA00022448"/>
    </source>
</evidence>
<feature type="transmembrane region" description="Helical" evidence="6">
    <location>
        <begin position="351"/>
        <end position="372"/>
    </location>
</feature>
<feature type="transmembrane region" description="Helical" evidence="6">
    <location>
        <begin position="311"/>
        <end position="331"/>
    </location>
</feature>
<evidence type="ECO:0000256" key="5">
    <source>
        <dbReference type="ARBA" id="ARBA00023136"/>
    </source>
</evidence>
<feature type="transmembrane region" description="Helical" evidence="6">
    <location>
        <begin position="418"/>
        <end position="437"/>
    </location>
</feature>
<gene>
    <name evidence="8" type="ORF">LY90DRAFT_518207</name>
</gene>
<feature type="transmembrane region" description="Helical" evidence="6">
    <location>
        <begin position="225"/>
        <end position="244"/>
    </location>
</feature>
<dbReference type="GO" id="GO:0016020">
    <property type="term" value="C:membrane"/>
    <property type="evidence" value="ECO:0007669"/>
    <property type="project" value="UniProtKB-SubCell"/>
</dbReference>
<feature type="transmembrane region" description="Helical" evidence="6">
    <location>
        <begin position="517"/>
        <end position="547"/>
    </location>
</feature>
<feature type="transmembrane region" description="Helical" evidence="6">
    <location>
        <begin position="443"/>
        <end position="468"/>
    </location>
</feature>
<dbReference type="PROSITE" id="PS50850">
    <property type="entry name" value="MFS"/>
    <property type="match status" value="1"/>
</dbReference>
<feature type="transmembrane region" description="Helical" evidence="6">
    <location>
        <begin position="250"/>
        <end position="273"/>
    </location>
</feature>
<keyword evidence="9" id="KW-1185">Reference proteome</keyword>
<feature type="transmembrane region" description="Helical" evidence="6">
    <location>
        <begin position="384"/>
        <end position="406"/>
    </location>
</feature>
<evidence type="ECO:0000313" key="8">
    <source>
        <dbReference type="EMBL" id="ORY13328.1"/>
    </source>
</evidence>
<dbReference type="STRING" id="1754190.A0A1Y1ZSX7"/>
<sequence>MDPANMTEVSLDTLNNEKSLEYSATNDVSISTNDITEISIDTLNNEKVNVMITLPDNDMDHSSVQENDFLNQKVDEKGYPIVKKVGGGGPEYPKFFPMLITIISILFFTILNESVASVMYADLTKEFNKEITTVQWVTTAFIIVLAIGMVLSAYLSKHLLLRTIFFVADGFFLIGSILCVVAPTFAVLIVARIFQAIGTSMLMPQITPVIMIMAPREHVGMYNGLTMVVAGSGAALGPTLSGVITNYLGWRYVFLILTPIPLIGGLCGIKTMGNVVKQEKTRIDFLSLILVFLGYGGISLGLGFAGDEGFTSWKVLVPLIIGILALPLLFLSFDRSKNPLINVKNMGNAYFILNIFYSASQSFFVLGLLAIFPFIIEHSLGKSVFISGISLLPGGIVNALMNIVAGKIYDKYRFKYSYIAYFFMLLSAIFMFLMFRYGHAELWVIILGYLIVSSLVPIIPTTFSTAALTSIPPQSTPHGGALFHSSYQLFGALGTAVYIAILKGCGSVSWVDSEDPFIRGGTMCLLLLIITMVFFFITSAIWCNYYFHKHPLKLETKKNMEKEKNMKEIKNEKNEKGKI</sequence>
<dbReference type="Gene3D" id="1.20.1250.20">
    <property type="entry name" value="MFS general substrate transporter like domains"/>
    <property type="match status" value="1"/>
</dbReference>
<dbReference type="Gene3D" id="1.20.1720.10">
    <property type="entry name" value="Multidrug resistance protein D"/>
    <property type="match status" value="1"/>
</dbReference>
<evidence type="ECO:0000313" key="9">
    <source>
        <dbReference type="Proteomes" id="UP000193920"/>
    </source>
</evidence>
<evidence type="ECO:0000256" key="6">
    <source>
        <dbReference type="SAM" id="Phobius"/>
    </source>
</evidence>
<evidence type="ECO:0000256" key="1">
    <source>
        <dbReference type="ARBA" id="ARBA00004141"/>
    </source>
</evidence>
<evidence type="ECO:0000256" key="4">
    <source>
        <dbReference type="ARBA" id="ARBA00022989"/>
    </source>
</evidence>
<dbReference type="InterPro" id="IPR020846">
    <property type="entry name" value="MFS_dom"/>
</dbReference>
<dbReference type="Pfam" id="PF07690">
    <property type="entry name" value="MFS_1"/>
    <property type="match status" value="1"/>
</dbReference>
<evidence type="ECO:0000256" key="3">
    <source>
        <dbReference type="ARBA" id="ARBA00022692"/>
    </source>
</evidence>
<name>A0A1Y1ZSX7_9FUNG</name>
<comment type="caution">
    <text evidence="8">The sequence shown here is derived from an EMBL/GenBank/DDBJ whole genome shotgun (WGS) entry which is preliminary data.</text>
</comment>
<dbReference type="PANTHER" id="PTHR42718">
    <property type="entry name" value="MAJOR FACILITATOR SUPERFAMILY MULTIDRUG TRANSPORTER MFSC"/>
    <property type="match status" value="1"/>
</dbReference>
<dbReference type="EMBL" id="MCOG01000362">
    <property type="protein sequence ID" value="ORY13328.1"/>
    <property type="molecule type" value="Genomic_DNA"/>
</dbReference>
<keyword evidence="4 6" id="KW-1133">Transmembrane helix</keyword>
<feature type="transmembrane region" description="Helical" evidence="6">
    <location>
        <begin position="99"/>
        <end position="121"/>
    </location>
</feature>
<dbReference type="Proteomes" id="UP000193920">
    <property type="component" value="Unassembled WGS sequence"/>
</dbReference>
<comment type="subcellular location">
    <subcellularLocation>
        <location evidence="1">Membrane</location>
        <topology evidence="1">Multi-pass membrane protein</topology>
    </subcellularLocation>
</comment>
<protein>
    <submittedName>
        <fullName evidence="8">MFS general substrate transporter</fullName>
    </submittedName>
</protein>
<feature type="transmembrane region" description="Helical" evidence="6">
    <location>
        <begin position="489"/>
        <end position="511"/>
    </location>
</feature>
<feature type="domain" description="Major facilitator superfamily (MFS) profile" evidence="7">
    <location>
        <begin position="98"/>
        <end position="539"/>
    </location>
</feature>
<feature type="transmembrane region" description="Helical" evidence="6">
    <location>
        <begin position="133"/>
        <end position="155"/>
    </location>
</feature>
<dbReference type="AlphaFoldDB" id="A0A1Y1ZSX7"/>
<dbReference type="OrthoDB" id="2132020at2759"/>
<feature type="transmembrane region" description="Helical" evidence="6">
    <location>
        <begin position="285"/>
        <end position="305"/>
    </location>
</feature>
<dbReference type="PANTHER" id="PTHR42718:SF9">
    <property type="entry name" value="MAJOR FACILITATOR SUPERFAMILY MULTIDRUG TRANSPORTER MFSC"/>
    <property type="match status" value="1"/>
</dbReference>
<accession>A0A1Y1ZSX7</accession>
<dbReference type="InterPro" id="IPR036259">
    <property type="entry name" value="MFS_trans_sf"/>
</dbReference>
<keyword evidence="5 6" id="KW-0472">Membrane</keyword>
<keyword evidence="2" id="KW-0813">Transport</keyword>
<organism evidence="8 9">
    <name type="scientific">Neocallimastix californiae</name>
    <dbReference type="NCBI Taxonomy" id="1754190"/>
    <lineage>
        <taxon>Eukaryota</taxon>
        <taxon>Fungi</taxon>
        <taxon>Fungi incertae sedis</taxon>
        <taxon>Chytridiomycota</taxon>
        <taxon>Chytridiomycota incertae sedis</taxon>
        <taxon>Neocallimastigomycetes</taxon>
        <taxon>Neocallimastigales</taxon>
        <taxon>Neocallimastigaceae</taxon>
        <taxon>Neocallimastix</taxon>
    </lineage>
</organism>
<reference evidence="8 9" key="1">
    <citation type="submission" date="2016-08" db="EMBL/GenBank/DDBJ databases">
        <title>A Parts List for Fungal Cellulosomes Revealed by Comparative Genomics.</title>
        <authorList>
            <consortium name="DOE Joint Genome Institute"/>
            <person name="Haitjema C.H."/>
            <person name="Gilmore S.P."/>
            <person name="Henske J.K."/>
            <person name="Solomon K.V."/>
            <person name="De Groot R."/>
            <person name="Kuo A."/>
            <person name="Mondo S.J."/>
            <person name="Salamov A.A."/>
            <person name="Labutti K."/>
            <person name="Zhao Z."/>
            <person name="Chiniquy J."/>
            <person name="Barry K."/>
            <person name="Brewer H.M."/>
            <person name="Purvine S.O."/>
            <person name="Wright A.T."/>
            <person name="Boxma B."/>
            <person name="Van Alen T."/>
            <person name="Hackstein J.H."/>
            <person name="Baker S.E."/>
            <person name="Grigoriev I.V."/>
            <person name="O'Malley M.A."/>
        </authorList>
    </citation>
    <scope>NUCLEOTIDE SEQUENCE [LARGE SCALE GENOMIC DNA]</scope>
    <source>
        <strain evidence="8 9">G1</strain>
    </source>
</reference>
<evidence type="ECO:0000259" key="7">
    <source>
        <dbReference type="PROSITE" id="PS50850"/>
    </source>
</evidence>
<dbReference type="GO" id="GO:0022857">
    <property type="term" value="F:transmembrane transporter activity"/>
    <property type="evidence" value="ECO:0007669"/>
    <property type="project" value="InterPro"/>
</dbReference>
<dbReference type="InterPro" id="IPR011701">
    <property type="entry name" value="MFS"/>
</dbReference>
<dbReference type="SUPFAM" id="SSF103473">
    <property type="entry name" value="MFS general substrate transporter"/>
    <property type="match status" value="1"/>
</dbReference>
<keyword evidence="3 6" id="KW-0812">Transmembrane</keyword>
<dbReference type="PRINTS" id="PR01036">
    <property type="entry name" value="TCRTETB"/>
</dbReference>
<feature type="transmembrane region" description="Helical" evidence="6">
    <location>
        <begin position="164"/>
        <end position="187"/>
    </location>
</feature>
<proteinExistence type="predicted"/>